<dbReference type="InterPro" id="IPR022700">
    <property type="entry name" value="CLIP"/>
</dbReference>
<keyword evidence="9" id="KW-0645">Protease</keyword>
<evidence type="ECO:0000256" key="4">
    <source>
        <dbReference type="ARBA" id="ARBA00022729"/>
    </source>
</evidence>
<reference evidence="12" key="1">
    <citation type="submission" date="2013-09" db="EMBL/GenBank/DDBJ databases">
        <title>The Genome Sequence of Anopheles maculatus species B.</title>
        <authorList>
            <consortium name="The Broad Institute Genomics Platform"/>
            <person name="Neafsey D.E."/>
            <person name="Besansky N."/>
            <person name="Howell P."/>
            <person name="Walton C."/>
            <person name="Young S.K."/>
            <person name="Zeng Q."/>
            <person name="Gargeya S."/>
            <person name="Fitzgerald M."/>
            <person name="Haas B."/>
            <person name="Abouelleil A."/>
            <person name="Allen A.W."/>
            <person name="Alvarado L."/>
            <person name="Arachchi H.M."/>
            <person name="Berlin A.M."/>
            <person name="Chapman S.B."/>
            <person name="Gainer-Dewar J."/>
            <person name="Goldberg J."/>
            <person name="Griggs A."/>
            <person name="Gujja S."/>
            <person name="Hansen M."/>
            <person name="Howarth C."/>
            <person name="Imamovic A."/>
            <person name="Ireland A."/>
            <person name="Larimer J."/>
            <person name="McCowan C."/>
            <person name="Murphy C."/>
            <person name="Pearson M."/>
            <person name="Poon T.W."/>
            <person name="Priest M."/>
            <person name="Roberts A."/>
            <person name="Saif S."/>
            <person name="Shea T."/>
            <person name="Sisk P."/>
            <person name="Sykes S."/>
            <person name="Wortman J."/>
            <person name="Nusbaum C."/>
            <person name="Birren B."/>
        </authorList>
    </citation>
    <scope>NUCLEOTIDE SEQUENCE [LARGE SCALE GENOMIC DNA]</scope>
    <source>
        <strain evidence="12">maculatus3</strain>
    </source>
</reference>
<dbReference type="VEuPathDB" id="VectorBase:AMAM017992"/>
<keyword evidence="2 9" id="KW-0964">Secreted</keyword>
<dbReference type="GO" id="GO:0005576">
    <property type="term" value="C:extracellular region"/>
    <property type="evidence" value="ECO:0007669"/>
    <property type="project" value="UniProtKB-SubCell"/>
</dbReference>
<dbReference type="AlphaFoldDB" id="A0A182T1Y5"/>
<evidence type="ECO:0000256" key="6">
    <source>
        <dbReference type="ARBA" id="ARBA00023157"/>
    </source>
</evidence>
<keyword evidence="4" id="KW-0732">Signal</keyword>
<keyword evidence="5" id="KW-0391">Immunity</keyword>
<dbReference type="PROSITE" id="PS50240">
    <property type="entry name" value="TRYPSIN_DOM"/>
    <property type="match status" value="1"/>
</dbReference>
<dbReference type="PANTHER" id="PTHR24256">
    <property type="entry name" value="TRYPTASE-RELATED"/>
    <property type="match status" value="1"/>
</dbReference>
<name>A0A182T1Y5_9DIPT</name>
<comment type="domain">
    <text evidence="9">The clip domain consists of 35-55 residues which are 'knitted' together usually by 3 conserved disulfide bonds forming a clip-like compact structure.</text>
</comment>
<dbReference type="GO" id="GO:0045087">
    <property type="term" value="P:innate immune response"/>
    <property type="evidence" value="ECO:0007669"/>
    <property type="project" value="UniProtKB-KW"/>
</dbReference>
<evidence type="ECO:0000256" key="8">
    <source>
        <dbReference type="ARBA" id="ARBA00024195"/>
    </source>
</evidence>
<evidence type="ECO:0000259" key="10">
    <source>
        <dbReference type="PROSITE" id="PS50240"/>
    </source>
</evidence>
<dbReference type="InterPro" id="IPR051487">
    <property type="entry name" value="Ser/Thr_Proteases_Immune/Dev"/>
</dbReference>
<dbReference type="Pfam" id="PF12032">
    <property type="entry name" value="CLIP"/>
    <property type="match status" value="1"/>
</dbReference>
<dbReference type="SUPFAM" id="SSF50494">
    <property type="entry name" value="Trypsin-like serine proteases"/>
    <property type="match status" value="1"/>
</dbReference>
<keyword evidence="9" id="KW-0378">Hydrolase</keyword>
<dbReference type="GO" id="GO:0006508">
    <property type="term" value="P:proteolysis"/>
    <property type="evidence" value="ECO:0007669"/>
    <property type="project" value="UniProtKB-KW"/>
</dbReference>
<keyword evidence="9" id="KW-0720">Serine protease</keyword>
<evidence type="ECO:0000256" key="7">
    <source>
        <dbReference type="ARBA" id="ARBA00023180"/>
    </source>
</evidence>
<comment type="subcellular location">
    <subcellularLocation>
        <location evidence="1 9">Secreted</location>
    </subcellularLocation>
</comment>
<evidence type="ECO:0000313" key="11">
    <source>
        <dbReference type="EnsemblMetazoa" id="AMAM017992-PA"/>
    </source>
</evidence>
<keyword evidence="3" id="KW-0399">Innate immunity</keyword>
<evidence type="ECO:0000313" key="12">
    <source>
        <dbReference type="Proteomes" id="UP000075901"/>
    </source>
</evidence>
<dbReference type="Pfam" id="PF00089">
    <property type="entry name" value="Trypsin"/>
    <property type="match status" value="1"/>
</dbReference>
<dbReference type="EnsemblMetazoa" id="AMAM017992-RA">
    <property type="protein sequence ID" value="AMAM017992-PA"/>
    <property type="gene ID" value="AMAM017992"/>
</dbReference>
<comment type="similarity">
    <text evidence="8 9">Belongs to the peptidase S1 family. CLIP subfamily.</text>
</comment>
<evidence type="ECO:0000256" key="5">
    <source>
        <dbReference type="ARBA" id="ARBA00022859"/>
    </source>
</evidence>
<dbReference type="Proteomes" id="UP000075901">
    <property type="component" value="Unassembled WGS sequence"/>
</dbReference>
<evidence type="ECO:0000256" key="9">
    <source>
        <dbReference type="RuleBase" id="RU366078"/>
    </source>
</evidence>
<dbReference type="InterPro" id="IPR043504">
    <property type="entry name" value="Peptidase_S1_PA_chymotrypsin"/>
</dbReference>
<dbReference type="InterPro" id="IPR009003">
    <property type="entry name" value="Peptidase_S1_PA"/>
</dbReference>
<dbReference type="GO" id="GO:0004252">
    <property type="term" value="F:serine-type endopeptidase activity"/>
    <property type="evidence" value="ECO:0007669"/>
    <property type="project" value="UniProtKB-UniRule"/>
</dbReference>
<feature type="domain" description="Peptidase S1" evidence="10">
    <location>
        <begin position="210"/>
        <end position="346"/>
    </location>
</feature>
<dbReference type="Gene3D" id="2.40.10.10">
    <property type="entry name" value="Trypsin-like serine proteases"/>
    <property type="match status" value="1"/>
</dbReference>
<dbReference type="EC" id="3.4.21.-" evidence="9"/>
<dbReference type="SMART" id="SM00020">
    <property type="entry name" value="Tryp_SPc"/>
    <property type="match status" value="1"/>
</dbReference>
<dbReference type="PRINTS" id="PR00722">
    <property type="entry name" value="CHYMOTRYPSIN"/>
</dbReference>
<accession>A0A182T1Y5</accession>
<protein>
    <recommendedName>
        <fullName evidence="9">CLIP domain-containing serine protease</fullName>
        <ecNumber evidence="9">3.4.21.-</ecNumber>
    </recommendedName>
</protein>
<proteinExistence type="inferred from homology"/>
<evidence type="ECO:0000256" key="1">
    <source>
        <dbReference type="ARBA" id="ARBA00004613"/>
    </source>
</evidence>
<keyword evidence="12" id="KW-1185">Reference proteome</keyword>
<evidence type="ECO:0000256" key="3">
    <source>
        <dbReference type="ARBA" id="ARBA00022588"/>
    </source>
</evidence>
<reference evidence="11" key="2">
    <citation type="submission" date="2020-05" db="UniProtKB">
        <authorList>
            <consortium name="EnsemblMetazoa"/>
        </authorList>
    </citation>
    <scope>IDENTIFICATION</scope>
    <source>
        <strain evidence="11">maculatus3</strain>
    </source>
</reference>
<organism evidence="11 12">
    <name type="scientific">Anopheles maculatus</name>
    <dbReference type="NCBI Taxonomy" id="74869"/>
    <lineage>
        <taxon>Eukaryota</taxon>
        <taxon>Metazoa</taxon>
        <taxon>Ecdysozoa</taxon>
        <taxon>Arthropoda</taxon>
        <taxon>Hexapoda</taxon>
        <taxon>Insecta</taxon>
        <taxon>Pterygota</taxon>
        <taxon>Neoptera</taxon>
        <taxon>Endopterygota</taxon>
        <taxon>Diptera</taxon>
        <taxon>Nematocera</taxon>
        <taxon>Culicoidea</taxon>
        <taxon>Culicidae</taxon>
        <taxon>Anophelinae</taxon>
        <taxon>Anopheles</taxon>
        <taxon>Anopheles maculatus group</taxon>
    </lineage>
</organism>
<keyword evidence="6" id="KW-1015">Disulfide bond</keyword>
<evidence type="ECO:0000256" key="2">
    <source>
        <dbReference type="ARBA" id="ARBA00022525"/>
    </source>
</evidence>
<dbReference type="InterPro" id="IPR001254">
    <property type="entry name" value="Trypsin_dom"/>
</dbReference>
<sequence length="346" mass="38554">GSFEADAIQIGCSNVDDRCLPIRHCPRVYKRIQQGEYSHNATFKKEVLRSICQPAVQMERKTHICCSKRHIECDQDGKSGACLRREQCPTLQSTTEQQLMRSVEENLCYVHENQNYFCCTDPLCVAHKNLCDQKAPNVPASVYPACRSSNGSVGSSVPERLCGAQVQTAKAMADVRVCCIPPKADRLMSHPKAEKLAHLPCGTNAYHNKIQNGERAEPGEFPWMVNLVYKRKLRCSGTLIHPSYVLTARHCINAGLVKVRLGVHDLLERPGPCISAANGSMVCPKQTVQEIAIADRIRSHTHDVGLLRLVRPAKLVQDVVWPICLPVYLTLQMYMPPTVTITGWGK</sequence>
<dbReference type="InterPro" id="IPR001314">
    <property type="entry name" value="Peptidase_S1A"/>
</dbReference>
<keyword evidence="7" id="KW-0325">Glycoprotein</keyword>